<organism evidence="2 3">
    <name type="scientific">Exserohilum turcicum (strain 28A)</name>
    <name type="common">Northern leaf blight fungus</name>
    <name type="synonym">Setosphaeria turcica</name>
    <dbReference type="NCBI Taxonomy" id="671987"/>
    <lineage>
        <taxon>Eukaryota</taxon>
        <taxon>Fungi</taxon>
        <taxon>Dikarya</taxon>
        <taxon>Ascomycota</taxon>
        <taxon>Pezizomycotina</taxon>
        <taxon>Dothideomycetes</taxon>
        <taxon>Pleosporomycetidae</taxon>
        <taxon>Pleosporales</taxon>
        <taxon>Pleosporineae</taxon>
        <taxon>Pleosporaceae</taxon>
        <taxon>Exserohilum</taxon>
    </lineage>
</organism>
<dbReference type="Proteomes" id="UP000016935">
    <property type="component" value="Unassembled WGS sequence"/>
</dbReference>
<feature type="signal peptide" evidence="1">
    <location>
        <begin position="1"/>
        <end position="19"/>
    </location>
</feature>
<evidence type="ECO:0000313" key="3">
    <source>
        <dbReference type="Proteomes" id="UP000016935"/>
    </source>
</evidence>
<reference evidence="2 3" key="2">
    <citation type="journal article" date="2013" name="PLoS Genet.">
        <title>Comparative genome structure, secondary metabolite, and effector coding capacity across Cochliobolus pathogens.</title>
        <authorList>
            <person name="Condon B.J."/>
            <person name="Leng Y."/>
            <person name="Wu D."/>
            <person name="Bushley K.E."/>
            <person name="Ohm R.A."/>
            <person name="Otillar R."/>
            <person name="Martin J."/>
            <person name="Schackwitz W."/>
            <person name="Grimwood J."/>
            <person name="MohdZainudin N."/>
            <person name="Xue C."/>
            <person name="Wang R."/>
            <person name="Manning V.A."/>
            <person name="Dhillon B."/>
            <person name="Tu Z.J."/>
            <person name="Steffenson B.J."/>
            <person name="Salamov A."/>
            <person name="Sun H."/>
            <person name="Lowry S."/>
            <person name="LaButti K."/>
            <person name="Han J."/>
            <person name="Copeland A."/>
            <person name="Lindquist E."/>
            <person name="Barry K."/>
            <person name="Schmutz J."/>
            <person name="Baker S.E."/>
            <person name="Ciuffetti L.M."/>
            <person name="Grigoriev I.V."/>
            <person name="Zhong S."/>
            <person name="Turgeon B.G."/>
        </authorList>
    </citation>
    <scope>NUCLEOTIDE SEQUENCE [LARGE SCALE GENOMIC DNA]</scope>
    <source>
        <strain evidence="3">28A</strain>
    </source>
</reference>
<name>R0IGS1_EXST2</name>
<evidence type="ECO:0000313" key="2">
    <source>
        <dbReference type="EMBL" id="EOA84440.1"/>
    </source>
</evidence>
<keyword evidence="1" id="KW-0732">Signal</keyword>
<accession>R0IGS1</accession>
<evidence type="ECO:0000256" key="1">
    <source>
        <dbReference type="SAM" id="SignalP"/>
    </source>
</evidence>
<dbReference type="EMBL" id="KB908746">
    <property type="protein sequence ID" value="EOA84440.1"/>
    <property type="molecule type" value="Genomic_DNA"/>
</dbReference>
<feature type="chain" id="PRO_5004343102" evidence="1">
    <location>
        <begin position="20"/>
        <end position="76"/>
    </location>
</feature>
<dbReference type="GeneID" id="19403350"/>
<proteinExistence type="predicted"/>
<dbReference type="HOGENOM" id="CLU_2656035_0_0_1"/>
<sequence length="76" mass="7651">MKFFATLALPLAFATLAMSSPLAQKGPVLTPGPGVCPDVGNCSSSSNGTSTPPAQTCTCRRVLGQCLIVNGCTCCS</sequence>
<protein>
    <submittedName>
        <fullName evidence="2">Uncharacterized protein</fullName>
    </submittedName>
</protein>
<gene>
    <name evidence="2" type="ORF">SETTUDRAFT_29670</name>
</gene>
<reference evidence="2 3" key="1">
    <citation type="journal article" date="2012" name="PLoS Pathog.">
        <title>Diverse lifestyles and strategies of plant pathogenesis encoded in the genomes of eighteen Dothideomycetes fungi.</title>
        <authorList>
            <person name="Ohm R.A."/>
            <person name="Feau N."/>
            <person name="Henrissat B."/>
            <person name="Schoch C.L."/>
            <person name="Horwitz B.A."/>
            <person name="Barry K.W."/>
            <person name="Condon B.J."/>
            <person name="Copeland A.C."/>
            <person name="Dhillon B."/>
            <person name="Glaser F."/>
            <person name="Hesse C.N."/>
            <person name="Kosti I."/>
            <person name="LaButti K."/>
            <person name="Lindquist E.A."/>
            <person name="Lucas S."/>
            <person name="Salamov A.A."/>
            <person name="Bradshaw R.E."/>
            <person name="Ciuffetti L."/>
            <person name="Hamelin R.C."/>
            <person name="Kema G.H.J."/>
            <person name="Lawrence C."/>
            <person name="Scott J.A."/>
            <person name="Spatafora J.W."/>
            <person name="Turgeon B.G."/>
            <person name="de Wit P.J.G.M."/>
            <person name="Zhong S."/>
            <person name="Goodwin S.B."/>
            <person name="Grigoriev I.V."/>
        </authorList>
    </citation>
    <scope>NUCLEOTIDE SEQUENCE [LARGE SCALE GENOMIC DNA]</scope>
    <source>
        <strain evidence="3">28A</strain>
    </source>
</reference>
<keyword evidence="3" id="KW-1185">Reference proteome</keyword>
<dbReference type="RefSeq" id="XP_008027929.1">
    <property type="nucleotide sequence ID" value="XM_008029738.1"/>
</dbReference>
<dbReference type="AlphaFoldDB" id="R0IGS1"/>